<keyword evidence="5" id="KW-0862">Zinc</keyword>
<feature type="region of interest" description="Disordered" evidence="9">
    <location>
        <begin position="724"/>
        <end position="940"/>
    </location>
</feature>
<feature type="domain" description="C2H2-type" evidence="10">
    <location>
        <begin position="1284"/>
        <end position="1306"/>
    </location>
</feature>
<dbReference type="PROSITE" id="PS50157">
    <property type="entry name" value="ZINC_FINGER_C2H2_2"/>
    <property type="match status" value="7"/>
</dbReference>
<evidence type="ECO:0000256" key="2">
    <source>
        <dbReference type="ARBA" id="ARBA00007553"/>
    </source>
</evidence>
<organism evidence="11 12">
    <name type="scientific">Labeo rohita</name>
    <name type="common">Indian major carp</name>
    <name type="synonym">Cyprinus rohita</name>
    <dbReference type="NCBI Taxonomy" id="84645"/>
    <lineage>
        <taxon>Eukaryota</taxon>
        <taxon>Metazoa</taxon>
        <taxon>Chordata</taxon>
        <taxon>Craniata</taxon>
        <taxon>Vertebrata</taxon>
        <taxon>Euteleostomi</taxon>
        <taxon>Actinopterygii</taxon>
        <taxon>Neopterygii</taxon>
        <taxon>Teleostei</taxon>
        <taxon>Ostariophysi</taxon>
        <taxon>Cypriniformes</taxon>
        <taxon>Cyprinidae</taxon>
        <taxon>Labeoninae</taxon>
        <taxon>Labeonini</taxon>
        <taxon>Labeo</taxon>
    </lineage>
</organism>
<protein>
    <submittedName>
        <fullName evidence="11">Wiz-like isoform X1</fullName>
    </submittedName>
</protein>
<dbReference type="GO" id="GO:0008270">
    <property type="term" value="F:zinc ion binding"/>
    <property type="evidence" value="ECO:0007669"/>
    <property type="project" value="UniProtKB-KW"/>
</dbReference>
<evidence type="ECO:0000313" key="12">
    <source>
        <dbReference type="Proteomes" id="UP000290572"/>
    </source>
</evidence>
<dbReference type="InterPro" id="IPR002502">
    <property type="entry name" value="Amidase_domain"/>
</dbReference>
<dbReference type="SUPFAM" id="SSF55846">
    <property type="entry name" value="N-acetylmuramoyl-L-alanine amidase-like"/>
    <property type="match status" value="1"/>
</dbReference>
<dbReference type="PANTHER" id="PTHR24396">
    <property type="entry name" value="ZINC FINGER PROTEIN"/>
    <property type="match status" value="1"/>
</dbReference>
<reference evidence="11 12" key="1">
    <citation type="submission" date="2018-03" db="EMBL/GenBank/DDBJ databases">
        <title>Draft genome sequence of Rohu Carp (Labeo rohita).</title>
        <authorList>
            <person name="Das P."/>
            <person name="Kushwaha B."/>
            <person name="Joshi C.G."/>
            <person name="Kumar D."/>
            <person name="Nagpure N.S."/>
            <person name="Sahoo L."/>
            <person name="Das S.P."/>
            <person name="Bit A."/>
            <person name="Patnaik S."/>
            <person name="Meher P.K."/>
            <person name="Jayasankar P."/>
            <person name="Koringa P.G."/>
            <person name="Patel N.V."/>
            <person name="Hinsu A.T."/>
            <person name="Kumar R."/>
            <person name="Pandey M."/>
            <person name="Agarwal S."/>
            <person name="Srivastava S."/>
            <person name="Singh M."/>
            <person name="Iquebal M.A."/>
            <person name="Jaiswal S."/>
            <person name="Angadi U.B."/>
            <person name="Kumar N."/>
            <person name="Raza M."/>
            <person name="Shah T.M."/>
            <person name="Rai A."/>
            <person name="Jena J.K."/>
        </authorList>
    </citation>
    <scope>NUCLEOTIDE SEQUENCE [LARGE SCALE GENOMIC DNA]</scope>
    <source>
        <strain evidence="11">DASCIFA01</strain>
        <tissue evidence="11">Testis</tissue>
    </source>
</reference>
<dbReference type="CDD" id="cd06583">
    <property type="entry name" value="PGRP"/>
    <property type="match status" value="1"/>
</dbReference>
<dbReference type="Gene3D" id="3.30.160.60">
    <property type="entry name" value="Classic Zinc Finger"/>
    <property type="match status" value="2"/>
</dbReference>
<dbReference type="GO" id="GO:0008745">
    <property type="term" value="F:N-acetylmuramoyl-L-alanine amidase activity"/>
    <property type="evidence" value="ECO:0007669"/>
    <property type="project" value="InterPro"/>
</dbReference>
<feature type="compositionally biased region" description="Polar residues" evidence="9">
    <location>
        <begin position="1393"/>
        <end position="1406"/>
    </location>
</feature>
<dbReference type="GO" id="GO:0005634">
    <property type="term" value="C:nucleus"/>
    <property type="evidence" value="ECO:0007669"/>
    <property type="project" value="UniProtKB-SubCell"/>
</dbReference>
<dbReference type="InterPro" id="IPR036505">
    <property type="entry name" value="Amidase/PGRP_sf"/>
</dbReference>
<feature type="region of interest" description="Disordered" evidence="9">
    <location>
        <begin position="1429"/>
        <end position="1465"/>
    </location>
</feature>
<dbReference type="InterPro" id="IPR036236">
    <property type="entry name" value="Znf_C2H2_sf"/>
</dbReference>
<dbReference type="GO" id="GO:0000981">
    <property type="term" value="F:DNA-binding transcription factor activity, RNA polymerase II-specific"/>
    <property type="evidence" value="ECO:0007669"/>
    <property type="project" value="TreeGrafter"/>
</dbReference>
<feature type="domain" description="C2H2-type" evidence="10">
    <location>
        <begin position="1122"/>
        <end position="1144"/>
    </location>
</feature>
<feature type="compositionally biased region" description="Low complexity" evidence="9">
    <location>
        <begin position="1530"/>
        <end position="1542"/>
    </location>
</feature>
<accession>A0A498NUR8</accession>
<evidence type="ECO:0000256" key="3">
    <source>
        <dbReference type="ARBA" id="ARBA00022723"/>
    </source>
</evidence>
<dbReference type="Proteomes" id="UP000290572">
    <property type="component" value="Unassembled WGS sequence"/>
</dbReference>
<dbReference type="Gene3D" id="3.40.80.10">
    <property type="entry name" value="Peptidoglycan recognition protein-like"/>
    <property type="match status" value="1"/>
</dbReference>
<dbReference type="PANTHER" id="PTHR24396:SF22">
    <property type="entry name" value="PROTEIN WIZ"/>
    <property type="match status" value="1"/>
</dbReference>
<dbReference type="GO" id="GO:0000978">
    <property type="term" value="F:RNA polymerase II cis-regulatory region sequence-specific DNA binding"/>
    <property type="evidence" value="ECO:0007669"/>
    <property type="project" value="TreeGrafter"/>
</dbReference>
<keyword evidence="6" id="KW-0391">Immunity</keyword>
<keyword evidence="12" id="KW-1185">Reference proteome</keyword>
<comment type="subcellular location">
    <subcellularLocation>
        <location evidence="1">Nucleus</location>
    </subcellularLocation>
</comment>
<feature type="compositionally biased region" description="Polar residues" evidence="9">
    <location>
        <begin position="1443"/>
        <end position="1454"/>
    </location>
</feature>
<feature type="compositionally biased region" description="Basic and acidic residues" evidence="9">
    <location>
        <begin position="914"/>
        <end position="923"/>
    </location>
</feature>
<evidence type="ECO:0000256" key="7">
    <source>
        <dbReference type="ARBA" id="ARBA00023242"/>
    </source>
</evidence>
<feature type="region of interest" description="Disordered" evidence="9">
    <location>
        <begin position="1008"/>
        <end position="1051"/>
    </location>
</feature>
<evidence type="ECO:0007829" key="13">
    <source>
        <dbReference type="PeptideAtlas" id="A0A498NUR8"/>
    </source>
</evidence>
<feature type="domain" description="C2H2-type" evidence="10">
    <location>
        <begin position="639"/>
        <end position="666"/>
    </location>
</feature>
<feature type="compositionally biased region" description="Polar residues" evidence="9">
    <location>
        <begin position="846"/>
        <end position="856"/>
    </location>
</feature>
<dbReference type="SMART" id="SM00355">
    <property type="entry name" value="ZnF_C2H2"/>
    <property type="match status" value="9"/>
</dbReference>
<evidence type="ECO:0000256" key="8">
    <source>
        <dbReference type="PROSITE-ProRule" id="PRU00042"/>
    </source>
</evidence>
<feature type="compositionally biased region" description="Basic and acidic residues" evidence="9">
    <location>
        <begin position="1218"/>
        <end position="1227"/>
    </location>
</feature>
<feature type="region of interest" description="Disordered" evidence="9">
    <location>
        <begin position="438"/>
        <end position="502"/>
    </location>
</feature>
<evidence type="ECO:0000313" key="11">
    <source>
        <dbReference type="EMBL" id="RXN35468.1"/>
    </source>
</evidence>
<keyword evidence="4 8" id="KW-0863">Zinc-finger</keyword>
<dbReference type="FunFam" id="3.40.80.10:FF:000001">
    <property type="entry name" value="Peptidoglycan recognition protein 1"/>
    <property type="match status" value="1"/>
</dbReference>
<dbReference type="SUPFAM" id="SSF57667">
    <property type="entry name" value="beta-beta-alpha zinc fingers"/>
    <property type="match status" value="3"/>
</dbReference>
<feature type="compositionally biased region" description="Basic residues" evidence="9">
    <location>
        <begin position="876"/>
        <end position="887"/>
    </location>
</feature>
<feature type="compositionally biased region" description="Basic and acidic residues" evidence="9">
    <location>
        <begin position="1196"/>
        <end position="1205"/>
    </location>
</feature>
<feature type="domain" description="C2H2-type" evidence="10">
    <location>
        <begin position="1822"/>
        <end position="1844"/>
    </location>
</feature>
<feature type="compositionally biased region" description="Polar residues" evidence="9">
    <location>
        <begin position="736"/>
        <end position="763"/>
    </location>
</feature>
<gene>
    <name evidence="11" type="ORF">ROHU_003783</name>
</gene>
<dbReference type="EMBL" id="QBIY01011118">
    <property type="protein sequence ID" value="RXN35468.1"/>
    <property type="molecule type" value="Genomic_DNA"/>
</dbReference>
<dbReference type="InterPro" id="IPR051643">
    <property type="entry name" value="Transcr_Reg_ZincFinger"/>
</dbReference>
<feature type="region of interest" description="Disordered" evidence="9">
    <location>
        <begin position="1177"/>
        <end position="1260"/>
    </location>
</feature>
<dbReference type="STRING" id="84645.A0A498NUR8"/>
<dbReference type="Pfam" id="PF00096">
    <property type="entry name" value="zf-C2H2"/>
    <property type="match status" value="1"/>
</dbReference>
<dbReference type="InterPro" id="IPR006619">
    <property type="entry name" value="PGRP_domain_met/bac"/>
</dbReference>
<evidence type="ECO:0000256" key="4">
    <source>
        <dbReference type="ARBA" id="ARBA00022771"/>
    </source>
</evidence>
<feature type="compositionally biased region" description="Low complexity" evidence="9">
    <location>
        <begin position="1582"/>
        <end position="1593"/>
    </location>
</feature>
<feature type="compositionally biased region" description="Low complexity" evidence="9">
    <location>
        <begin position="788"/>
        <end position="803"/>
    </location>
</feature>
<proteinExistence type="evidence at protein level"/>
<keyword evidence="7" id="KW-0539">Nucleus</keyword>
<evidence type="ECO:0000256" key="6">
    <source>
        <dbReference type="ARBA" id="ARBA00022859"/>
    </source>
</evidence>
<feature type="domain" description="C2H2-type" evidence="10">
    <location>
        <begin position="590"/>
        <end position="612"/>
    </location>
</feature>
<feature type="compositionally biased region" description="Basic and acidic residues" evidence="9">
    <location>
        <begin position="438"/>
        <end position="485"/>
    </location>
</feature>
<sequence length="1945" mass="215442">MLDVVKGLRKIAGIETDLTKRFLGELSDAHNLAADPSVISYVIKVIKHSLSQVGKEEGVVLTIDGSNVALAPMLLGLQAGLQSTIKGLYPLTLTDNLVASLLHHIKNEQSSIPFGTRGFWDNISFPKVYTHEDLPSLATDAIITGGMDGFILGSEAASSNVREQSLSDLLKSYYSHQPDATGLNASPRLISQNRRKNFKQLVSFSLMKSQVVQALTVRRNLNESERKRLDDVVNNGFDKFVHVYATCPSIKTRSQWGAAAYIGSPSFLPYPVYYLFIHHTYSPSRPCTTFDQCASDMRSMQQYHQQTNGWSDIGYNFVAGSDGNMYEGRGWDWVGAHAYGYNSISYGVCFIGDYTSTLPSTSAMNMVRYNFIDCAISRGDLASTYSLYGHRQADSTECPGNTLYREIQNWEHWDRKNFSTFLTLMVWLLTAQEVPPLDSKKTVEQDKKSHPPETTPKEGCQKEEKDKRKMLNSRGREEKNTKEPDVYTFPGDSEPESPPPGPWAHCTFIQRRRKKRAILRPFSGLDTWQRTTGTGRKTRGKPSGAKERKKTTKVGGGMFEFTEEKEEKVRGRQRSVVDHQLDGGLSQDIFTCVECSIYFKKRAHLREHMREHGQVGRSGKKWQGGEKDSWSGHLTKNAFECIECGLEFLDKVLLLDHQQCHEESRQKILEEIKKLNEGDKRMAEQASCSKASEPVIQESTEVSQFVCLKCNFSSDLPQELAEHAKTHNTRRRAGVSRTSPRFQQKSCKKGQVQSSADDTSTFGTPPLNKRYPIRASKKSKETQPEGGASQVNSSSLSCQSASATPAKATDQSDNATLQENTDPTEEPRQTEEPRTTVANPVEENVPQPQHLMSSPANPRAAPLRKDVAFKSIGNKRSGRGTRGRPGRTRGSTRLDSKSTPTSLMKKQVHISNQTEDKSQKEDIPTAEPELDPKQDSKKDPVEVPALALQLKSSFSASLRGAAERLGLLEGQQAQLRNELPLVLIESLSSDLQTPLSCSRVMGTEPLANVPNLKANSSSPNENSKKLEAQEEEPKLKEEKSDSQEKSGEELSVERKCPYCPDRFHNGIGLANHVRGHLNRVGVSYNVRHFISPEEVNAIEKKFSYQKKKKKVANFDPSTFSVMRCEFCSAGFDTRAGLSSHARAHLRDFGITNWEVTVSPINILRELFAKHPDLVLPTAPTHTLQSGQEQSSDEEQECRKDMKEEENMTGEPATLSSDSPKRRWKEELNIGELEGGEEADNGEEEEEEARMPITDKLASSPGEKTLFSIEEQSPESKETDGSNLLKCEFCGATFETRRGLSSHARSHLRQLGIGMSENSGAPIDLLYQITKERSSDAHFTGTSPTVDSTKKPQHHAPIVPIPSPTKDVETEEGLLDTKPPVPFSIAGSAIKVSSSPTTHSAAGSLPSSPFVKSRSPSPVLRKAPISSLLPVSSPLRSQEHKTLGKNQSTNLSSPNKPFWAPQETDAPLNLKPMKDVGCEFCGELFENRKGLSSHARSHLRQLGITEWSVNGSPIDTLKEIIVRRGLPSIMPLKSPKSPSSSPSPGLPRPALQSSSPPRNVLGRLPFHFAQTPSHDQPPTRKMSPSTSTASSSPTVELVKPKPEPEIVEVTMKGSDMGVNDSYNPEPLHSSVNTSDNVYPVNLVMTQEKEPSRDIRCEFCGEFFENRKGLSSHARSHLRHMGITEWSVNGSPIDTLWEVMRRQGTTPASVALGIKEEPGQDGGISLNSPGYQSSALSRKSPLNLLHSGSRLHKHGLGSVALSSTSPVGKIFGVPPLKKKVMGEEGQPGEKALLIQSKNFSPPPQDYSFKGKASVEKHGVGHMDASCELCGFYFENRKALASHARAHLRQFGVTEWCVNGSPIETLSAWIRSRPQKAAEMQQSYAQGARYAQKKDLRDGHLNTRHMLKEAKEKVAPRSLAPVPFLPLCQSPPPPHWLDLWMHFKRTQI</sequence>
<name>A0A498NUR8_LABRO</name>
<evidence type="ECO:0000256" key="5">
    <source>
        <dbReference type="ARBA" id="ARBA00022833"/>
    </source>
</evidence>
<feature type="compositionally biased region" description="Polar residues" evidence="9">
    <location>
        <begin position="897"/>
        <end position="913"/>
    </location>
</feature>
<dbReference type="Pfam" id="PF01510">
    <property type="entry name" value="Amidase_2"/>
    <property type="match status" value="1"/>
</dbReference>
<dbReference type="SMART" id="SM00701">
    <property type="entry name" value="PGRP"/>
    <property type="match status" value="1"/>
</dbReference>
<feature type="compositionally biased region" description="Acidic residues" evidence="9">
    <location>
        <begin position="1233"/>
        <end position="1247"/>
    </location>
</feature>
<feature type="compositionally biased region" description="Basic and acidic residues" evidence="9">
    <location>
        <begin position="825"/>
        <end position="834"/>
    </location>
</feature>
<feature type="compositionally biased region" description="Polar residues" evidence="9">
    <location>
        <begin position="809"/>
        <end position="821"/>
    </location>
</feature>
<dbReference type="InterPro" id="IPR013087">
    <property type="entry name" value="Znf_C2H2_type"/>
</dbReference>
<keyword evidence="13" id="KW-1267">Proteomics identification</keyword>
<feature type="region of interest" description="Disordered" evidence="9">
    <location>
        <begin position="1393"/>
        <end position="1417"/>
    </location>
</feature>
<evidence type="ECO:0000256" key="9">
    <source>
        <dbReference type="SAM" id="MobiDB-lite"/>
    </source>
</evidence>
<evidence type="ECO:0000259" key="10">
    <source>
        <dbReference type="PROSITE" id="PS50157"/>
    </source>
</evidence>
<dbReference type="SMART" id="SM00644">
    <property type="entry name" value="Ami_2"/>
    <property type="match status" value="1"/>
</dbReference>
<feature type="compositionally biased region" description="Basic and acidic residues" evidence="9">
    <location>
        <begin position="1022"/>
        <end position="1051"/>
    </location>
</feature>
<dbReference type="PROSITE" id="PS00028">
    <property type="entry name" value="ZINC_FINGER_C2H2_1"/>
    <property type="match status" value="8"/>
</dbReference>
<dbReference type="GO" id="GO:0002376">
    <property type="term" value="P:immune system process"/>
    <property type="evidence" value="ECO:0007669"/>
    <property type="project" value="UniProtKB-KW"/>
</dbReference>
<feature type="region of interest" description="Disordered" evidence="9">
    <location>
        <begin position="1530"/>
        <end position="1602"/>
    </location>
</feature>
<dbReference type="GO" id="GO:0009253">
    <property type="term" value="P:peptidoglycan catabolic process"/>
    <property type="evidence" value="ECO:0007669"/>
    <property type="project" value="InterPro"/>
</dbReference>
<feature type="region of interest" description="Disordered" evidence="9">
    <location>
        <begin position="526"/>
        <end position="552"/>
    </location>
</feature>
<comment type="similarity">
    <text evidence="2">Belongs to the N-acetylmuramoyl-L-alanine amidase 2 family.</text>
</comment>
<feature type="domain" description="C2H2-type" evidence="10">
    <location>
        <begin position="1653"/>
        <end position="1675"/>
    </location>
</feature>
<feature type="domain" description="C2H2-type" evidence="10">
    <location>
        <begin position="1475"/>
        <end position="1497"/>
    </location>
</feature>
<keyword evidence="3" id="KW-0479">Metal-binding</keyword>
<feature type="region of interest" description="Disordered" evidence="9">
    <location>
        <begin position="1334"/>
        <end position="1370"/>
    </location>
</feature>
<feature type="compositionally biased region" description="Basic and acidic residues" evidence="9">
    <location>
        <begin position="930"/>
        <end position="940"/>
    </location>
</feature>
<evidence type="ECO:0000256" key="1">
    <source>
        <dbReference type="ARBA" id="ARBA00004123"/>
    </source>
</evidence>
<comment type="caution">
    <text evidence="11">The sequence shown here is derived from an EMBL/GenBank/DDBJ whole genome shotgun (WGS) entry which is preliminary data.</text>
</comment>